<dbReference type="AlphaFoldDB" id="A0A934WKE2"/>
<reference evidence="2" key="1">
    <citation type="journal article" date="2012" name="J. Microbiol. Biotechnol.">
        <title>Ramlibacter ginsenosidimutans sp. nov., with ginsenoside-converting activity.</title>
        <authorList>
            <person name="Wang L."/>
            <person name="An D.S."/>
            <person name="Kim S.G."/>
            <person name="Jin F.X."/>
            <person name="Kim S.C."/>
            <person name="Lee S.T."/>
            <person name="Im W.T."/>
        </authorList>
    </citation>
    <scope>NUCLEOTIDE SEQUENCE</scope>
    <source>
        <strain evidence="2">KACC 17527</strain>
    </source>
</reference>
<proteinExistence type="predicted"/>
<protein>
    <submittedName>
        <fullName evidence="2">DUF883 family protein</fullName>
    </submittedName>
</protein>
<reference evidence="2" key="2">
    <citation type="submission" date="2021-01" db="EMBL/GenBank/DDBJ databases">
        <authorList>
            <person name="Kang M."/>
        </authorList>
    </citation>
    <scope>NUCLEOTIDE SEQUENCE</scope>
    <source>
        <strain evidence="2">KACC 17527</strain>
    </source>
</reference>
<name>A0A934WKE2_9BURK</name>
<keyword evidence="1" id="KW-1133">Transmembrane helix</keyword>
<feature type="transmembrane region" description="Helical" evidence="1">
    <location>
        <begin position="93"/>
        <end position="112"/>
    </location>
</feature>
<accession>A0A934WKE2</accession>
<sequence>MTDTTRTPNGTRMTDAAQDALAATAQVIDSSRQLASKTAGRIGETARDLRDSAADYARTSAASIGDVADVAQRRAGQFARATRQRVEAAPLKAVLIAAAAGAAVAVVIGLFSRRDAD</sequence>
<organism evidence="2 3">
    <name type="scientific">Ramlibacter ginsenosidimutans</name>
    <dbReference type="NCBI Taxonomy" id="502333"/>
    <lineage>
        <taxon>Bacteria</taxon>
        <taxon>Pseudomonadati</taxon>
        <taxon>Pseudomonadota</taxon>
        <taxon>Betaproteobacteria</taxon>
        <taxon>Burkholderiales</taxon>
        <taxon>Comamonadaceae</taxon>
        <taxon>Ramlibacter</taxon>
    </lineage>
</organism>
<keyword evidence="3" id="KW-1185">Reference proteome</keyword>
<dbReference type="EMBL" id="JAEPWM010000002">
    <property type="protein sequence ID" value="MBK6005644.1"/>
    <property type="molecule type" value="Genomic_DNA"/>
</dbReference>
<keyword evidence="1" id="KW-0812">Transmembrane</keyword>
<keyword evidence="1" id="KW-0472">Membrane</keyword>
<evidence type="ECO:0000256" key="1">
    <source>
        <dbReference type="SAM" id="Phobius"/>
    </source>
</evidence>
<evidence type="ECO:0000313" key="3">
    <source>
        <dbReference type="Proteomes" id="UP000630528"/>
    </source>
</evidence>
<comment type="caution">
    <text evidence="2">The sequence shown here is derived from an EMBL/GenBank/DDBJ whole genome shotgun (WGS) entry which is preliminary data.</text>
</comment>
<dbReference type="Proteomes" id="UP000630528">
    <property type="component" value="Unassembled WGS sequence"/>
</dbReference>
<gene>
    <name evidence="2" type="ORF">JJB11_06020</name>
</gene>
<dbReference type="RefSeq" id="WP_201167148.1">
    <property type="nucleotide sequence ID" value="NZ_JAEPWM010000002.1"/>
</dbReference>
<evidence type="ECO:0000313" key="2">
    <source>
        <dbReference type="EMBL" id="MBK6005644.1"/>
    </source>
</evidence>